<gene>
    <name evidence="1" type="ORF">ORV05_14595</name>
</gene>
<dbReference type="EMBL" id="CP113836">
    <property type="protein sequence ID" value="WAL68939.1"/>
    <property type="molecule type" value="Genomic_DNA"/>
</dbReference>
<reference evidence="1" key="1">
    <citation type="submission" date="2022-11" db="EMBL/GenBank/DDBJ databases">
        <authorList>
            <person name="Mo P."/>
        </authorList>
    </citation>
    <scope>NUCLEOTIDE SEQUENCE</scope>
    <source>
        <strain evidence="1">HUAS 11-8</strain>
    </source>
</reference>
<dbReference type="Proteomes" id="UP001163203">
    <property type="component" value="Chromosome"/>
</dbReference>
<evidence type="ECO:0000313" key="1">
    <source>
        <dbReference type="EMBL" id="WAL68939.1"/>
    </source>
</evidence>
<dbReference type="Pfam" id="PF22742">
    <property type="entry name" value="PspAB"/>
    <property type="match status" value="1"/>
</dbReference>
<sequence length="192" mass="20448">MRFLDVLLGRTKPVRPNLDVLFGIPAAATALEAGLGLKATGAGAVCFRTAEGVMAERAQAEAMELLGADRGGEVEVSRDEYAYTWATYRRADADLAALVTGLHAVNTTLVEAGFGTGLLCTVVGFARGDGRTVGLVYLFKRGTVYPFAPIGGTRRDNGLELQIRAQLEGELPVEPDLGRWFPLWSAPPLAGR</sequence>
<organism evidence="1 2">
    <name type="scientific">Amycolatopsis cynarae</name>
    <dbReference type="NCBI Taxonomy" id="2995223"/>
    <lineage>
        <taxon>Bacteria</taxon>
        <taxon>Bacillati</taxon>
        <taxon>Actinomycetota</taxon>
        <taxon>Actinomycetes</taxon>
        <taxon>Pseudonocardiales</taxon>
        <taxon>Pseudonocardiaceae</taxon>
        <taxon>Amycolatopsis</taxon>
    </lineage>
</organism>
<keyword evidence="2" id="KW-1185">Reference proteome</keyword>
<dbReference type="InterPro" id="IPR054383">
    <property type="entry name" value="PspAB-like"/>
</dbReference>
<evidence type="ECO:0000313" key="2">
    <source>
        <dbReference type="Proteomes" id="UP001163203"/>
    </source>
</evidence>
<protein>
    <submittedName>
        <fullName evidence="1">Uncharacterized protein</fullName>
    </submittedName>
</protein>
<accession>A0ABY7BAH2</accession>
<dbReference type="RefSeq" id="WP_268759029.1">
    <property type="nucleotide sequence ID" value="NZ_CP113836.1"/>
</dbReference>
<proteinExistence type="predicted"/>
<name>A0ABY7BAH2_9PSEU</name>